<sequence length="648" mass="73142">MPDSPESSQQSETGPTGRRNRNSERITRACGFCKARKIRCTGELPKCQNCQRLGKACVYRTEMDKRATDRTAQLKIDELQSRVQELESILAAQRNDIHTSSLASSRNHLSPNYLPSRGPLEGIDGMDPFETGRLVLSSTGNLHLHPSATFYCPAHVIPEWRQALDTLSNTRSVALPAYLAPYLPLHTTQAHHRKLIDLAFDCMLCFGPNPLKDKFIDSMDFDPDRRGLYFSPILHLTILGIGWRYCTDPEMLAMYYAKSPIENRGSEYVDKARDMVMQEADTGQLSNMLALMVMALFYVGQSKDTMAGSCFMMCQYQCLNFRVHKRCDAQLYELGLAPGSELDTARRDVWNFCLNISAWWATFYAEPVLPMAQNADQRPTDLRNSDNADLRLLSLMALHHSRLSHYGLESLITNHLRRMPIEVRVKHVRELGDLLFQWRDDLPSEITWPPPSDSPIMHPSNLITHGMYATYLIILYRPYIIEIGGGPSLISEALRKCLQYTKDIIDMARYLVKHHGVMRAPLSWQHILYVGGTMLILQIAGLPNVTVEERTWALESLSFIQDALQEFSYIWPAARLTAQSLKTLQEECSPTADNTLNVIGGEQLQYAAAGIDLGSEEQVQQIPPVAQFSQSDSTGGEMIDLMAGLDYP</sequence>
<evidence type="ECO:0000313" key="11">
    <source>
        <dbReference type="EMBL" id="AAW41109.2"/>
    </source>
</evidence>
<dbReference type="GeneID" id="3253229"/>
<dbReference type="Pfam" id="PF00172">
    <property type="entry name" value="Zn_clus"/>
    <property type="match status" value="1"/>
</dbReference>
<dbReference type="Proteomes" id="UP000002149">
    <property type="component" value="Chromosome 1"/>
</dbReference>
<dbReference type="PANTHER" id="PTHR31313:SF81">
    <property type="entry name" value="TY1 ENHANCER ACTIVATOR"/>
    <property type="match status" value="1"/>
</dbReference>
<dbReference type="VEuPathDB" id="FungiDB:CNA04880"/>
<dbReference type="OrthoDB" id="2570040at2759"/>
<evidence type="ECO:0000256" key="4">
    <source>
        <dbReference type="ARBA" id="ARBA00023015"/>
    </source>
</evidence>
<keyword evidence="12" id="KW-1185">Reference proteome</keyword>
<evidence type="ECO:0000259" key="10">
    <source>
        <dbReference type="PROSITE" id="PS50048"/>
    </source>
</evidence>
<keyword evidence="8" id="KW-0175">Coiled coil</keyword>
<feature type="region of interest" description="Disordered" evidence="9">
    <location>
        <begin position="1"/>
        <end position="22"/>
    </location>
</feature>
<dbReference type="AlphaFoldDB" id="Q5KNY4"/>
<dbReference type="PANTHER" id="PTHR31313">
    <property type="entry name" value="TY1 ENHANCER ACTIVATOR"/>
    <property type="match status" value="1"/>
</dbReference>
<evidence type="ECO:0000256" key="6">
    <source>
        <dbReference type="ARBA" id="ARBA00023163"/>
    </source>
</evidence>
<evidence type="ECO:0000256" key="9">
    <source>
        <dbReference type="SAM" id="MobiDB-lite"/>
    </source>
</evidence>
<evidence type="ECO:0000313" key="12">
    <source>
        <dbReference type="Proteomes" id="UP000002149"/>
    </source>
</evidence>
<dbReference type="CDD" id="cd00067">
    <property type="entry name" value="GAL4"/>
    <property type="match status" value="1"/>
</dbReference>
<keyword evidence="7" id="KW-0539">Nucleus</keyword>
<dbReference type="KEGG" id="cne:CNA04880"/>
<dbReference type="EMBL" id="AE017341">
    <property type="protein sequence ID" value="AAW41109.2"/>
    <property type="molecule type" value="Genomic_DNA"/>
</dbReference>
<accession>Q55ZM1</accession>
<dbReference type="GO" id="GO:0003677">
    <property type="term" value="F:DNA binding"/>
    <property type="evidence" value="ECO:0007669"/>
    <property type="project" value="UniProtKB-KW"/>
</dbReference>
<feature type="coiled-coil region" evidence="8">
    <location>
        <begin position="69"/>
        <end position="96"/>
    </location>
</feature>
<evidence type="ECO:0000256" key="2">
    <source>
        <dbReference type="ARBA" id="ARBA00022723"/>
    </source>
</evidence>
<name>Q5KNY4_CRYD1</name>
<dbReference type="InterPro" id="IPR036864">
    <property type="entry name" value="Zn2-C6_fun-type_DNA-bd_sf"/>
</dbReference>
<reference evidence="11 12" key="1">
    <citation type="journal article" date="2005" name="Science">
        <title>The genome of the basidiomycetous yeast and human pathogen Cryptococcus neoformans.</title>
        <authorList>
            <person name="Loftus B.J."/>
            <person name="Fung E."/>
            <person name="Roncaglia P."/>
            <person name="Rowley D."/>
            <person name="Amedeo P."/>
            <person name="Bruno D."/>
            <person name="Vamathevan J."/>
            <person name="Miranda M."/>
            <person name="Anderson I.J."/>
            <person name="Fraser J.A."/>
            <person name="Allen J.E."/>
            <person name="Bosdet I.E."/>
            <person name="Brent M.R."/>
            <person name="Chiu R."/>
            <person name="Doering T.L."/>
            <person name="Donlin M.J."/>
            <person name="D'Souza C.A."/>
            <person name="Fox D.S."/>
            <person name="Grinberg V."/>
            <person name="Fu J."/>
            <person name="Fukushima M."/>
            <person name="Haas B.J."/>
            <person name="Huang J.C."/>
            <person name="Janbon G."/>
            <person name="Jones S.J."/>
            <person name="Koo H.L."/>
            <person name="Krzywinski M.I."/>
            <person name="Kwon-Chung J.K."/>
            <person name="Lengeler K.B."/>
            <person name="Maiti R."/>
            <person name="Marra M.A."/>
            <person name="Marra R.E."/>
            <person name="Mathewson C.A."/>
            <person name="Mitchell T.G."/>
            <person name="Pertea M."/>
            <person name="Riggs F.R."/>
            <person name="Salzberg S.L."/>
            <person name="Schein J.E."/>
            <person name="Shvartsbeyn A."/>
            <person name="Shin H."/>
            <person name="Shumway M."/>
            <person name="Specht C.A."/>
            <person name="Suh B.B."/>
            <person name="Tenney A."/>
            <person name="Utterback T.R."/>
            <person name="Wickes B.L."/>
            <person name="Wortman J.R."/>
            <person name="Wye N.H."/>
            <person name="Kronstad J.W."/>
            <person name="Lodge J.K."/>
            <person name="Heitman J."/>
            <person name="Davis R.W."/>
            <person name="Fraser C.M."/>
            <person name="Hyman R.W."/>
        </authorList>
    </citation>
    <scope>NUCLEOTIDE SEQUENCE [LARGE SCALE GENOMIC DNA]</scope>
    <source>
        <strain evidence="12">JEC21 / ATCC MYA-565</strain>
    </source>
</reference>
<feature type="compositionally biased region" description="Polar residues" evidence="9">
    <location>
        <begin position="1"/>
        <end position="14"/>
    </location>
</feature>
<evidence type="ECO:0000256" key="3">
    <source>
        <dbReference type="ARBA" id="ARBA00022833"/>
    </source>
</evidence>
<organism evidence="11 12">
    <name type="scientific">Cryptococcus deneoformans (strain JEC21 / ATCC MYA-565)</name>
    <name type="common">Cryptococcus neoformans var. neoformans serotype D</name>
    <dbReference type="NCBI Taxonomy" id="214684"/>
    <lineage>
        <taxon>Eukaryota</taxon>
        <taxon>Fungi</taxon>
        <taxon>Dikarya</taxon>
        <taxon>Basidiomycota</taxon>
        <taxon>Agaricomycotina</taxon>
        <taxon>Tremellomycetes</taxon>
        <taxon>Tremellales</taxon>
        <taxon>Cryptococcaceae</taxon>
        <taxon>Cryptococcus</taxon>
        <taxon>Cryptococcus neoformans species complex</taxon>
    </lineage>
</organism>
<evidence type="ECO:0000256" key="8">
    <source>
        <dbReference type="SAM" id="Coils"/>
    </source>
</evidence>
<protein>
    <submittedName>
        <fullName evidence="11">Expressed protein</fullName>
    </submittedName>
</protein>
<dbReference type="HOGENOM" id="CLU_868828_0_0_1"/>
<dbReference type="SMART" id="SM00066">
    <property type="entry name" value="GAL4"/>
    <property type="match status" value="1"/>
</dbReference>
<evidence type="ECO:0000256" key="1">
    <source>
        <dbReference type="ARBA" id="ARBA00004123"/>
    </source>
</evidence>
<proteinExistence type="predicted"/>
<dbReference type="SUPFAM" id="SSF57701">
    <property type="entry name" value="Zn2/Cys6 DNA-binding domain"/>
    <property type="match status" value="1"/>
</dbReference>
<dbReference type="eggNOG" id="ENOG502RBAY">
    <property type="taxonomic scope" value="Eukaryota"/>
</dbReference>
<evidence type="ECO:0000256" key="5">
    <source>
        <dbReference type="ARBA" id="ARBA00023125"/>
    </source>
</evidence>
<evidence type="ECO:0000256" key="7">
    <source>
        <dbReference type="ARBA" id="ARBA00023242"/>
    </source>
</evidence>
<feature type="domain" description="Zn(2)-C6 fungal-type" evidence="10">
    <location>
        <begin position="29"/>
        <end position="59"/>
    </location>
</feature>
<keyword evidence="6" id="KW-0804">Transcription</keyword>
<keyword evidence="5" id="KW-0238">DNA-binding</keyword>
<dbReference type="GO" id="GO:0005634">
    <property type="term" value="C:nucleus"/>
    <property type="evidence" value="ECO:0007669"/>
    <property type="project" value="UniProtKB-SubCell"/>
</dbReference>
<dbReference type="GO" id="GO:0000981">
    <property type="term" value="F:DNA-binding transcription factor activity, RNA polymerase II-specific"/>
    <property type="evidence" value="ECO:0007669"/>
    <property type="project" value="InterPro"/>
</dbReference>
<keyword evidence="4" id="KW-0805">Transcription regulation</keyword>
<keyword evidence="3" id="KW-0862">Zinc</keyword>
<dbReference type="PaxDb" id="214684-Q5KNY4"/>
<keyword evidence="2" id="KW-0479">Metal-binding</keyword>
<accession>Q5KNY4</accession>
<dbReference type="CDD" id="cd12148">
    <property type="entry name" value="fungal_TF_MHR"/>
    <property type="match status" value="1"/>
</dbReference>
<dbReference type="PROSITE" id="PS50048">
    <property type="entry name" value="ZN2_CY6_FUNGAL_2"/>
    <property type="match status" value="1"/>
</dbReference>
<dbReference type="Gene3D" id="4.10.240.10">
    <property type="entry name" value="Zn(2)-C6 fungal-type DNA-binding domain"/>
    <property type="match status" value="1"/>
</dbReference>
<dbReference type="GO" id="GO:0008270">
    <property type="term" value="F:zinc ion binding"/>
    <property type="evidence" value="ECO:0007669"/>
    <property type="project" value="InterPro"/>
</dbReference>
<dbReference type="InterPro" id="IPR051615">
    <property type="entry name" value="Transcr_Regulatory_Elem"/>
</dbReference>
<gene>
    <name evidence="11" type="ordered locus">CNA04880</name>
</gene>
<dbReference type="InterPro" id="IPR001138">
    <property type="entry name" value="Zn2Cys6_DnaBD"/>
</dbReference>
<dbReference type="InParanoid" id="Q5KNY4"/>
<dbReference type="PROSITE" id="PS00463">
    <property type="entry name" value="ZN2_CY6_FUNGAL_1"/>
    <property type="match status" value="1"/>
</dbReference>
<comment type="subcellular location">
    <subcellularLocation>
        <location evidence="1">Nucleus</location>
    </subcellularLocation>
</comment>
<dbReference type="RefSeq" id="XP_024511959.1">
    <property type="nucleotide sequence ID" value="XM_024656287.1"/>
</dbReference>